<dbReference type="AlphaFoldDB" id="A0A7H0VIC0"/>
<feature type="signal peptide" evidence="1">
    <location>
        <begin position="1"/>
        <end position="22"/>
    </location>
</feature>
<protein>
    <recommendedName>
        <fullName evidence="4">Lipoprotein</fullName>
    </recommendedName>
</protein>
<dbReference type="RefSeq" id="WP_210759996.1">
    <property type="nucleotide sequence ID" value="NZ_CP060139.1"/>
</dbReference>
<dbReference type="EMBL" id="CP060139">
    <property type="protein sequence ID" value="QNR25468.1"/>
    <property type="molecule type" value="Genomic_DNA"/>
</dbReference>
<evidence type="ECO:0000313" key="3">
    <source>
        <dbReference type="Proteomes" id="UP000516305"/>
    </source>
</evidence>
<evidence type="ECO:0000313" key="2">
    <source>
        <dbReference type="EMBL" id="QNR25468.1"/>
    </source>
</evidence>
<keyword evidence="1" id="KW-0732">Signal</keyword>
<name>A0A7H0VIC0_9FLAO</name>
<gene>
    <name evidence="2" type="ORF">H4K34_06405</name>
</gene>
<organism evidence="2 3">
    <name type="scientific">Croceimicrobium hydrocarbonivorans</name>
    <dbReference type="NCBI Taxonomy" id="2761580"/>
    <lineage>
        <taxon>Bacteria</taxon>
        <taxon>Pseudomonadati</taxon>
        <taxon>Bacteroidota</taxon>
        <taxon>Flavobacteriia</taxon>
        <taxon>Flavobacteriales</taxon>
        <taxon>Owenweeksiaceae</taxon>
        <taxon>Croceimicrobium</taxon>
    </lineage>
</organism>
<accession>A0A7H0VIC0</accession>
<keyword evidence="3" id="KW-1185">Reference proteome</keyword>
<dbReference type="Gene3D" id="3.90.930.1">
    <property type="match status" value="1"/>
</dbReference>
<proteinExistence type="predicted"/>
<evidence type="ECO:0008006" key="4">
    <source>
        <dbReference type="Google" id="ProtNLM"/>
    </source>
</evidence>
<sequence length="219" mass="24958">MKTSFASVLLVFLISACSSKQAETSASQEVEMTFTKDGQQITKTVEIDTATFNLLEALMEGRKPEDLIKEENDSIFSEDGRLYYVVLGNDAYGAVIKKFIYNEKGQLVRLVGYNKEGSIAPFFEYVAIHEQDYDTEGRLIEERFFDANGAFVGPGSVPPILQLKYDERGNKKEIIYLDANRKMYEGLTRILFEYNEENKLIRKLSYNAKGEIVGEETYQ</sequence>
<dbReference type="KEGG" id="chyd:H4K34_06405"/>
<reference evidence="2 3" key="1">
    <citation type="submission" date="2020-08" db="EMBL/GenBank/DDBJ databases">
        <title>Croceimicrobium hydrocarbonivorans gen. nov., sp. nov., a novel marine bacterium isolated from a bacterial consortium that degrades polyethylene terephthalate.</title>
        <authorList>
            <person name="Liu R."/>
        </authorList>
    </citation>
    <scope>NUCLEOTIDE SEQUENCE [LARGE SCALE GENOMIC DNA]</scope>
    <source>
        <strain evidence="2 3">A20-9</strain>
    </source>
</reference>
<evidence type="ECO:0000256" key="1">
    <source>
        <dbReference type="SAM" id="SignalP"/>
    </source>
</evidence>
<dbReference type="PROSITE" id="PS51257">
    <property type="entry name" value="PROKAR_LIPOPROTEIN"/>
    <property type="match status" value="1"/>
</dbReference>
<feature type="chain" id="PRO_5028801465" description="Lipoprotein" evidence="1">
    <location>
        <begin position="23"/>
        <end position="219"/>
    </location>
</feature>
<dbReference type="Proteomes" id="UP000516305">
    <property type="component" value="Chromosome"/>
</dbReference>